<evidence type="ECO:0000313" key="2">
    <source>
        <dbReference type="Proteomes" id="UP000663722"/>
    </source>
</evidence>
<sequence length="62" mass="6893">MLFSPFDRLRERVKAVAMEEGRCPGGRPLPRRKAVAMEEGRCPGGRPCPELVEGQAARKADR</sequence>
<dbReference type="Proteomes" id="UP000663722">
    <property type="component" value="Chromosome"/>
</dbReference>
<keyword evidence="2" id="KW-1185">Reference proteome</keyword>
<dbReference type="EMBL" id="CP061800">
    <property type="protein sequence ID" value="QTA85532.1"/>
    <property type="molecule type" value="Genomic_DNA"/>
</dbReference>
<organism evidence="1 2">
    <name type="scientific">Desulfonema magnum</name>
    <dbReference type="NCBI Taxonomy" id="45655"/>
    <lineage>
        <taxon>Bacteria</taxon>
        <taxon>Pseudomonadati</taxon>
        <taxon>Thermodesulfobacteriota</taxon>
        <taxon>Desulfobacteria</taxon>
        <taxon>Desulfobacterales</taxon>
        <taxon>Desulfococcaceae</taxon>
        <taxon>Desulfonema</taxon>
    </lineage>
</organism>
<proteinExistence type="predicted"/>
<reference evidence="1" key="1">
    <citation type="journal article" date="2021" name="Microb. Physiol.">
        <title>Proteogenomic Insights into the Physiology of Marine, Sulfate-Reducing, Filamentous Desulfonema limicola and Desulfonema magnum.</title>
        <authorList>
            <person name="Schnaars V."/>
            <person name="Wohlbrand L."/>
            <person name="Scheve S."/>
            <person name="Hinrichs C."/>
            <person name="Reinhardt R."/>
            <person name="Rabus R."/>
        </authorList>
    </citation>
    <scope>NUCLEOTIDE SEQUENCE</scope>
    <source>
        <strain evidence="1">4be13</strain>
    </source>
</reference>
<gene>
    <name evidence="1" type="ORF">dnm_015430</name>
</gene>
<name>A0A975BHJ3_9BACT</name>
<protein>
    <submittedName>
        <fullName evidence="1">Uncharacterized protein</fullName>
    </submittedName>
</protein>
<dbReference type="KEGG" id="dmm:dnm_015430"/>
<accession>A0A975BHJ3</accession>
<evidence type="ECO:0000313" key="1">
    <source>
        <dbReference type="EMBL" id="QTA85532.1"/>
    </source>
</evidence>
<dbReference type="AlphaFoldDB" id="A0A975BHJ3"/>